<organism evidence="2 3">
    <name type="scientific">Adineta steineri</name>
    <dbReference type="NCBI Taxonomy" id="433720"/>
    <lineage>
        <taxon>Eukaryota</taxon>
        <taxon>Metazoa</taxon>
        <taxon>Spiralia</taxon>
        <taxon>Gnathifera</taxon>
        <taxon>Rotifera</taxon>
        <taxon>Eurotatoria</taxon>
        <taxon>Bdelloidea</taxon>
        <taxon>Adinetida</taxon>
        <taxon>Adinetidae</taxon>
        <taxon>Adineta</taxon>
    </lineage>
</organism>
<feature type="transmembrane region" description="Helical" evidence="1">
    <location>
        <begin position="12"/>
        <end position="32"/>
    </location>
</feature>
<proteinExistence type="predicted"/>
<evidence type="ECO:0000313" key="2">
    <source>
        <dbReference type="EMBL" id="CAF3548800.1"/>
    </source>
</evidence>
<gene>
    <name evidence="2" type="ORF">OKA104_LOCUS3982</name>
</gene>
<accession>A0A818JX10</accession>
<keyword evidence="1" id="KW-0812">Transmembrane</keyword>
<reference evidence="2" key="1">
    <citation type="submission" date="2021-02" db="EMBL/GenBank/DDBJ databases">
        <authorList>
            <person name="Nowell W R."/>
        </authorList>
    </citation>
    <scope>NUCLEOTIDE SEQUENCE</scope>
</reference>
<keyword evidence="1" id="KW-1133">Transmembrane helix</keyword>
<dbReference type="AlphaFoldDB" id="A0A818JX10"/>
<dbReference type="Proteomes" id="UP000663881">
    <property type="component" value="Unassembled WGS sequence"/>
</dbReference>
<comment type="caution">
    <text evidence="2">The sequence shown here is derived from an EMBL/GenBank/DDBJ whole genome shotgun (WGS) entry which is preliminary data.</text>
</comment>
<keyword evidence="1" id="KW-0472">Membrane</keyword>
<name>A0A818JX10_9BILA</name>
<evidence type="ECO:0000313" key="3">
    <source>
        <dbReference type="Proteomes" id="UP000663881"/>
    </source>
</evidence>
<sequence>MVKQNKVTLRTRHINCFYCIAISFFILAIVLFALSSKQTEVLGNDQNHTSVIIGASILLLLSLVIFVSITYYAIRYFRAKKENQKQLNYLKKPENRNPPATTSKTPVVVINNAAFKMDDRVSIGTAKPIQTFA</sequence>
<protein>
    <submittedName>
        <fullName evidence="2">Uncharacterized protein</fullName>
    </submittedName>
</protein>
<evidence type="ECO:0000256" key="1">
    <source>
        <dbReference type="SAM" id="Phobius"/>
    </source>
</evidence>
<dbReference type="EMBL" id="CAJOAY010000124">
    <property type="protein sequence ID" value="CAF3548800.1"/>
    <property type="molecule type" value="Genomic_DNA"/>
</dbReference>
<feature type="transmembrane region" description="Helical" evidence="1">
    <location>
        <begin position="52"/>
        <end position="74"/>
    </location>
</feature>